<proteinExistence type="predicted"/>
<reference evidence="2" key="1">
    <citation type="submission" date="2018-04" db="EMBL/GenBank/DDBJ databases">
        <authorList>
            <person name="Cornet L."/>
        </authorList>
    </citation>
    <scope>NUCLEOTIDE SEQUENCE [LARGE SCALE GENOMIC DNA]</scope>
</reference>
<reference evidence="1 2" key="2">
    <citation type="submission" date="2018-06" db="EMBL/GenBank/DDBJ databases">
        <title>Metagenomic assembly of (sub)arctic Cyanobacteria and their associated microbiome from non-axenic cultures.</title>
        <authorList>
            <person name="Baurain D."/>
        </authorList>
    </citation>
    <scope>NUCLEOTIDE SEQUENCE [LARGE SCALE GENOMIC DNA]</scope>
    <source>
        <strain evidence="1">ULC041bin1</strain>
    </source>
</reference>
<evidence type="ECO:0000313" key="2">
    <source>
        <dbReference type="Proteomes" id="UP000249081"/>
    </source>
</evidence>
<dbReference type="AlphaFoldDB" id="A0A2W4VPS6"/>
<name>A0A2W4VPS6_9CYAN</name>
<evidence type="ECO:0000313" key="1">
    <source>
        <dbReference type="EMBL" id="PZO34486.1"/>
    </source>
</evidence>
<gene>
    <name evidence="1" type="ORF">DCF17_20350</name>
</gene>
<dbReference type="Proteomes" id="UP000249081">
    <property type="component" value="Unassembled WGS sequence"/>
</dbReference>
<organism evidence="1 2">
    <name type="scientific">Shackletoniella antarctica</name>
    <dbReference type="NCBI Taxonomy" id="268115"/>
    <lineage>
        <taxon>Bacteria</taxon>
        <taxon>Bacillati</taxon>
        <taxon>Cyanobacteriota</taxon>
        <taxon>Cyanophyceae</taxon>
        <taxon>Oculatellales</taxon>
        <taxon>Oculatellaceae</taxon>
        <taxon>Shackletoniella</taxon>
    </lineage>
</organism>
<protein>
    <recommendedName>
        <fullName evidence="3">DUF4351 domain-containing protein</fullName>
    </recommendedName>
</protein>
<comment type="caution">
    <text evidence="1">The sequence shown here is derived from an EMBL/GenBank/DDBJ whole genome shotgun (WGS) entry which is preliminary data.</text>
</comment>
<evidence type="ECO:0008006" key="3">
    <source>
        <dbReference type="Google" id="ProtNLM"/>
    </source>
</evidence>
<sequence>MPDCDEWLGSALGYRSTVYEYCQLALRPSLDRAAADRMGEILQRAEAEPLLNLLIDEADGLVNRLQPCLCDQHLHQQQQRLQIVIDALWVDELLSACGRGE</sequence>
<dbReference type="EMBL" id="QBMN01000205">
    <property type="protein sequence ID" value="PZO34486.1"/>
    <property type="molecule type" value="Genomic_DNA"/>
</dbReference>
<accession>A0A2W4VPS6</accession>